<dbReference type="RefSeq" id="WP_088961228.1">
    <property type="nucleotide sequence ID" value="NZ_LT607410.1"/>
</dbReference>
<dbReference type="Proteomes" id="UP000198228">
    <property type="component" value="Chromosome I"/>
</dbReference>
<protein>
    <submittedName>
        <fullName evidence="1">Uncharacterized protein</fullName>
    </submittedName>
</protein>
<proteinExistence type="predicted"/>
<reference evidence="1 2" key="1">
    <citation type="submission" date="2016-06" db="EMBL/GenBank/DDBJ databases">
        <authorList>
            <person name="Kjaerup R.B."/>
            <person name="Dalgaard T.S."/>
            <person name="Juul-Madsen H.R."/>
        </authorList>
    </citation>
    <scope>NUCLEOTIDE SEQUENCE [LARGE SCALE GENOMIC DNA]</scope>
    <source>
        <strain evidence="1 2">DSM 43821</strain>
    </source>
</reference>
<evidence type="ECO:0000313" key="1">
    <source>
        <dbReference type="EMBL" id="SCF05739.1"/>
    </source>
</evidence>
<organism evidence="1 2">
    <name type="scientific">Micromonospora purpureochromogenes</name>
    <dbReference type="NCBI Taxonomy" id="47872"/>
    <lineage>
        <taxon>Bacteria</taxon>
        <taxon>Bacillati</taxon>
        <taxon>Actinomycetota</taxon>
        <taxon>Actinomycetes</taxon>
        <taxon>Micromonosporales</taxon>
        <taxon>Micromonosporaceae</taxon>
        <taxon>Micromonospora</taxon>
    </lineage>
</organism>
<name>A0A1C4XB48_9ACTN</name>
<accession>A0A1C4XB48</accession>
<dbReference type="EMBL" id="LT607410">
    <property type="protein sequence ID" value="SCF05739.1"/>
    <property type="molecule type" value="Genomic_DNA"/>
</dbReference>
<evidence type="ECO:0000313" key="2">
    <source>
        <dbReference type="Proteomes" id="UP000198228"/>
    </source>
</evidence>
<dbReference type="AlphaFoldDB" id="A0A1C4XB48"/>
<sequence>MTTAPANLLAARRLLLDNLNIDPDTARDDDLEPGEVGIVGDPAHRGGYHCGSDRVVTNDYSVVESTRDSTGLTLYASALDVGIFEVRSGGRTHNLRTFSTWCVAQCVANTPDSRDVREIIYSPDGSVVRRWDRLGRRSSGDDSHLYHTHFSYFRDSTKANRDQRPLFRRYLTSIGLLEDDDMTPEEHTWLQTVHRNLTVLDGRNPVGQIYTRIALGEDHTDPAFVVQHPTLKSLGAQLTALQTALTALANKDFTDEAAIVQGVLAGLTPEKIAAAIPPTIAKQVADELARRMVA</sequence>
<gene>
    <name evidence="1" type="ORF">GA0074696_2466</name>
</gene>